<dbReference type="Proteomes" id="UP000177855">
    <property type="component" value="Unassembled WGS sequence"/>
</dbReference>
<evidence type="ECO:0000313" key="1">
    <source>
        <dbReference type="EMBL" id="OGM76230.1"/>
    </source>
</evidence>
<reference evidence="1 2" key="1">
    <citation type="journal article" date="2016" name="Nat. Commun.">
        <title>Thousands of microbial genomes shed light on interconnected biogeochemical processes in an aquifer system.</title>
        <authorList>
            <person name="Anantharaman K."/>
            <person name="Brown C.T."/>
            <person name="Hug L.A."/>
            <person name="Sharon I."/>
            <person name="Castelle C.J."/>
            <person name="Probst A.J."/>
            <person name="Thomas B.C."/>
            <person name="Singh A."/>
            <person name="Wilkins M.J."/>
            <person name="Karaoz U."/>
            <person name="Brodie E.L."/>
            <person name="Williams K.H."/>
            <person name="Hubbard S.S."/>
            <person name="Banfield J.F."/>
        </authorList>
    </citation>
    <scope>NUCLEOTIDE SEQUENCE [LARGE SCALE GENOMIC DNA]</scope>
</reference>
<sequence>MAEHKDYRAWWLERIGIEPKLTEGERTYLLPNTSDVEKLNAQEQIDAIRLIATGDPEAVKIGRQRLRFLLGKLGPED</sequence>
<proteinExistence type="predicted"/>
<evidence type="ECO:0000313" key="2">
    <source>
        <dbReference type="Proteomes" id="UP000177855"/>
    </source>
</evidence>
<comment type="caution">
    <text evidence="1">The sequence shown here is derived from an EMBL/GenBank/DDBJ whole genome shotgun (WGS) entry which is preliminary data.</text>
</comment>
<dbReference type="EMBL" id="MGHS01000035">
    <property type="protein sequence ID" value="OGM76230.1"/>
    <property type="molecule type" value="Genomic_DNA"/>
</dbReference>
<dbReference type="AlphaFoldDB" id="A0A1F8CIU4"/>
<gene>
    <name evidence="1" type="ORF">A2210_02160</name>
</gene>
<protein>
    <submittedName>
        <fullName evidence="1">Uncharacterized protein</fullName>
    </submittedName>
</protein>
<organism evidence="1 2">
    <name type="scientific">Candidatus Woesebacteria bacterium RIFOXYA1_FULL_40_18</name>
    <dbReference type="NCBI Taxonomy" id="1802532"/>
    <lineage>
        <taxon>Bacteria</taxon>
        <taxon>Candidatus Woeseibacteriota</taxon>
    </lineage>
</organism>
<accession>A0A1F8CIU4</accession>
<name>A0A1F8CIU4_9BACT</name>